<organism evidence="2 5">
    <name type="scientific">Adineta ricciae</name>
    <name type="common">Rotifer</name>
    <dbReference type="NCBI Taxonomy" id="249248"/>
    <lineage>
        <taxon>Eukaryota</taxon>
        <taxon>Metazoa</taxon>
        <taxon>Spiralia</taxon>
        <taxon>Gnathifera</taxon>
        <taxon>Rotifera</taxon>
        <taxon>Eurotatoria</taxon>
        <taxon>Bdelloidea</taxon>
        <taxon>Adinetida</taxon>
        <taxon>Adinetidae</taxon>
        <taxon>Adineta</taxon>
    </lineage>
</organism>
<feature type="transmembrane region" description="Helical" evidence="1">
    <location>
        <begin position="45"/>
        <end position="64"/>
    </location>
</feature>
<evidence type="ECO:0000313" key="5">
    <source>
        <dbReference type="Proteomes" id="UP000663852"/>
    </source>
</evidence>
<protein>
    <submittedName>
        <fullName evidence="2">Uncharacterized protein</fullName>
    </submittedName>
</protein>
<evidence type="ECO:0000256" key="1">
    <source>
        <dbReference type="SAM" id="Phobius"/>
    </source>
</evidence>
<accession>A0A815BKD6</accession>
<sequence length="131" mass="15288">MNTPHSASNLRRKIKTFVRDLNLFPSIPPSTDEHQLYNQRISTRLFLFCLIVSLTILLVYNSVITITQTVIVLSPTITQYSQLYEKYPQTLTCPCSKISIDYGTFFRIEYTFHPVCYSDFVTDNWIDYLSV</sequence>
<comment type="caution">
    <text evidence="2">The sequence shown here is derived from an EMBL/GenBank/DDBJ whole genome shotgun (WGS) entry which is preliminary data.</text>
</comment>
<dbReference type="EMBL" id="CAJNOJ010000193">
    <property type="protein sequence ID" value="CAF1270809.1"/>
    <property type="molecule type" value="Genomic_DNA"/>
</dbReference>
<name>A0A815BKD6_ADIRI</name>
<keyword evidence="1" id="KW-0472">Membrane</keyword>
<evidence type="ECO:0000313" key="4">
    <source>
        <dbReference type="Proteomes" id="UP000663828"/>
    </source>
</evidence>
<reference evidence="2" key="1">
    <citation type="submission" date="2021-02" db="EMBL/GenBank/DDBJ databases">
        <authorList>
            <person name="Nowell W R."/>
        </authorList>
    </citation>
    <scope>NUCLEOTIDE SEQUENCE</scope>
</reference>
<dbReference type="EMBL" id="CAJNOR010003323">
    <property type="protein sequence ID" value="CAF1402268.1"/>
    <property type="molecule type" value="Genomic_DNA"/>
</dbReference>
<dbReference type="AlphaFoldDB" id="A0A815BKD6"/>
<gene>
    <name evidence="2" type="ORF">EDS130_LOCUS29019</name>
    <name evidence="3" type="ORF">XAT740_LOCUS34209</name>
</gene>
<evidence type="ECO:0000313" key="2">
    <source>
        <dbReference type="EMBL" id="CAF1270809.1"/>
    </source>
</evidence>
<dbReference type="Proteomes" id="UP000663828">
    <property type="component" value="Unassembled WGS sequence"/>
</dbReference>
<keyword evidence="1" id="KW-0812">Transmembrane</keyword>
<dbReference type="Proteomes" id="UP000663852">
    <property type="component" value="Unassembled WGS sequence"/>
</dbReference>
<keyword evidence="1" id="KW-1133">Transmembrane helix</keyword>
<proteinExistence type="predicted"/>
<evidence type="ECO:0000313" key="3">
    <source>
        <dbReference type="EMBL" id="CAF1402268.1"/>
    </source>
</evidence>
<keyword evidence="4" id="KW-1185">Reference proteome</keyword>